<feature type="compositionally biased region" description="Polar residues" evidence="1">
    <location>
        <begin position="78"/>
        <end position="93"/>
    </location>
</feature>
<accession>A0A7I4ET50</accession>
<keyword evidence="3" id="KW-1185">Reference proteome</keyword>
<evidence type="ECO:0000313" key="2">
    <source>
        <dbReference type="EnsemblPlants" id="PAC:32928386.CDS.1"/>
    </source>
</evidence>
<dbReference type="EMBL" id="ABEU02000015">
    <property type="status" value="NOT_ANNOTATED_CDS"/>
    <property type="molecule type" value="Genomic_DNA"/>
</dbReference>
<evidence type="ECO:0000313" key="3">
    <source>
        <dbReference type="Proteomes" id="UP000006727"/>
    </source>
</evidence>
<protein>
    <submittedName>
        <fullName evidence="2">Uncharacterized protein</fullName>
    </submittedName>
</protein>
<name>A0A7I4ET50_PHYPA</name>
<reference evidence="2 3" key="2">
    <citation type="journal article" date="2018" name="Plant J.">
        <title>The Physcomitrella patens chromosome-scale assembly reveals moss genome structure and evolution.</title>
        <authorList>
            <person name="Lang D."/>
            <person name="Ullrich K.K."/>
            <person name="Murat F."/>
            <person name="Fuchs J."/>
            <person name="Jenkins J."/>
            <person name="Haas F.B."/>
            <person name="Piednoel M."/>
            <person name="Gundlach H."/>
            <person name="Van Bel M."/>
            <person name="Meyberg R."/>
            <person name="Vives C."/>
            <person name="Morata J."/>
            <person name="Symeonidi A."/>
            <person name="Hiss M."/>
            <person name="Muchero W."/>
            <person name="Kamisugi Y."/>
            <person name="Saleh O."/>
            <person name="Blanc G."/>
            <person name="Decker E.L."/>
            <person name="van Gessel N."/>
            <person name="Grimwood J."/>
            <person name="Hayes R.D."/>
            <person name="Graham S.W."/>
            <person name="Gunter L.E."/>
            <person name="McDaniel S.F."/>
            <person name="Hoernstein S.N.W."/>
            <person name="Larsson A."/>
            <person name="Li F.W."/>
            <person name="Perroud P.F."/>
            <person name="Phillips J."/>
            <person name="Ranjan P."/>
            <person name="Rokshar D.S."/>
            <person name="Rothfels C.J."/>
            <person name="Schneider L."/>
            <person name="Shu S."/>
            <person name="Stevenson D.W."/>
            <person name="Thummler F."/>
            <person name="Tillich M."/>
            <person name="Villarreal Aguilar J.C."/>
            <person name="Widiez T."/>
            <person name="Wong G.K."/>
            <person name="Wymore A."/>
            <person name="Zhang Y."/>
            <person name="Zimmer A.D."/>
            <person name="Quatrano R.S."/>
            <person name="Mayer K.F.X."/>
            <person name="Goodstein D."/>
            <person name="Casacuberta J.M."/>
            <person name="Vandepoele K."/>
            <person name="Reski R."/>
            <person name="Cuming A.C."/>
            <person name="Tuskan G.A."/>
            <person name="Maumus F."/>
            <person name="Salse J."/>
            <person name="Schmutz J."/>
            <person name="Rensing S.A."/>
        </authorList>
    </citation>
    <scope>NUCLEOTIDE SEQUENCE [LARGE SCALE GENOMIC DNA]</scope>
    <source>
        <strain evidence="2 3">cv. Gransden 2004</strain>
    </source>
</reference>
<organism evidence="2 3">
    <name type="scientific">Physcomitrium patens</name>
    <name type="common">Spreading-leaved earth moss</name>
    <name type="synonym">Physcomitrella patens</name>
    <dbReference type="NCBI Taxonomy" id="3218"/>
    <lineage>
        <taxon>Eukaryota</taxon>
        <taxon>Viridiplantae</taxon>
        <taxon>Streptophyta</taxon>
        <taxon>Embryophyta</taxon>
        <taxon>Bryophyta</taxon>
        <taxon>Bryophytina</taxon>
        <taxon>Bryopsida</taxon>
        <taxon>Funariidae</taxon>
        <taxon>Funariales</taxon>
        <taxon>Funariaceae</taxon>
        <taxon>Physcomitrium</taxon>
    </lineage>
</organism>
<dbReference type="Proteomes" id="UP000006727">
    <property type="component" value="Chromosome 15"/>
</dbReference>
<feature type="region of interest" description="Disordered" evidence="1">
    <location>
        <begin position="78"/>
        <end position="105"/>
    </location>
</feature>
<dbReference type="Gramene" id="Pp3c15_500V3.4">
    <property type="protein sequence ID" value="PAC:32928386.CDS.1"/>
    <property type="gene ID" value="Pp3c15_500"/>
</dbReference>
<evidence type="ECO:0000256" key="1">
    <source>
        <dbReference type="SAM" id="MobiDB-lite"/>
    </source>
</evidence>
<dbReference type="AlphaFoldDB" id="A0A7I4ET50"/>
<reference evidence="2 3" key="1">
    <citation type="journal article" date="2008" name="Science">
        <title>The Physcomitrella genome reveals evolutionary insights into the conquest of land by plants.</title>
        <authorList>
            <person name="Rensing S."/>
            <person name="Lang D."/>
            <person name="Zimmer A."/>
            <person name="Terry A."/>
            <person name="Salamov A."/>
            <person name="Shapiro H."/>
            <person name="Nishiyama T."/>
            <person name="Perroud P.-F."/>
            <person name="Lindquist E."/>
            <person name="Kamisugi Y."/>
            <person name="Tanahashi T."/>
            <person name="Sakakibara K."/>
            <person name="Fujita T."/>
            <person name="Oishi K."/>
            <person name="Shin-I T."/>
            <person name="Kuroki Y."/>
            <person name="Toyoda A."/>
            <person name="Suzuki Y."/>
            <person name="Hashimoto A."/>
            <person name="Yamaguchi K."/>
            <person name="Sugano A."/>
            <person name="Kohara Y."/>
            <person name="Fujiyama A."/>
            <person name="Anterola A."/>
            <person name="Aoki S."/>
            <person name="Ashton N."/>
            <person name="Barbazuk W.B."/>
            <person name="Barker E."/>
            <person name="Bennetzen J."/>
            <person name="Bezanilla M."/>
            <person name="Blankenship R."/>
            <person name="Cho S.H."/>
            <person name="Dutcher S."/>
            <person name="Estelle M."/>
            <person name="Fawcett J.A."/>
            <person name="Gundlach H."/>
            <person name="Hanada K."/>
            <person name="Heyl A."/>
            <person name="Hicks K.A."/>
            <person name="Hugh J."/>
            <person name="Lohr M."/>
            <person name="Mayer K."/>
            <person name="Melkozernov A."/>
            <person name="Murata T."/>
            <person name="Nelson D."/>
            <person name="Pils B."/>
            <person name="Prigge M."/>
            <person name="Reiss B."/>
            <person name="Renner T."/>
            <person name="Rombauts S."/>
            <person name="Rushton P."/>
            <person name="Sanderfoot A."/>
            <person name="Schween G."/>
            <person name="Shiu S.-H."/>
            <person name="Stueber K."/>
            <person name="Theodoulou F.L."/>
            <person name="Tu H."/>
            <person name="Van de Peer Y."/>
            <person name="Verrier P.J."/>
            <person name="Waters E."/>
            <person name="Wood A."/>
            <person name="Yang L."/>
            <person name="Cove D."/>
            <person name="Cuming A."/>
            <person name="Hasebe M."/>
            <person name="Lucas S."/>
            <person name="Mishler D.B."/>
            <person name="Reski R."/>
            <person name="Grigoriev I."/>
            <person name="Quatrano R.S."/>
            <person name="Boore J.L."/>
        </authorList>
    </citation>
    <scope>NUCLEOTIDE SEQUENCE [LARGE SCALE GENOMIC DNA]</scope>
    <source>
        <strain evidence="2 3">cv. Gransden 2004</strain>
    </source>
</reference>
<proteinExistence type="predicted"/>
<sequence>MLIFWRFTLHFQILSWTEISSLAVVHIQLRIRGVLLRTLSLRLLIAIVVAYRSPFISPRRGLVLVTALANKTFRLNASQHKQRSAMHQPSRNLRNFPGAHNHNLA</sequence>
<dbReference type="EnsemblPlants" id="Pp3c15_500V3.4">
    <property type="protein sequence ID" value="PAC:32928386.CDS.1"/>
    <property type="gene ID" value="Pp3c15_500"/>
</dbReference>
<reference evidence="2" key="3">
    <citation type="submission" date="2020-12" db="UniProtKB">
        <authorList>
            <consortium name="EnsemblPlants"/>
        </authorList>
    </citation>
    <scope>IDENTIFICATION</scope>
</reference>